<dbReference type="GO" id="GO:0046872">
    <property type="term" value="F:metal ion binding"/>
    <property type="evidence" value="ECO:0007669"/>
    <property type="project" value="UniProtKB-KW"/>
</dbReference>
<dbReference type="InterPro" id="IPR038352">
    <property type="entry name" value="Imelysin_sf"/>
</dbReference>
<dbReference type="InterPro" id="IPR009056">
    <property type="entry name" value="Cyt_c-like_dom"/>
</dbReference>
<keyword evidence="2 7" id="KW-0349">Heme</keyword>
<organism evidence="9 10">
    <name type="scientific">Aureibacter tunicatorum</name>
    <dbReference type="NCBI Taxonomy" id="866807"/>
    <lineage>
        <taxon>Bacteria</taxon>
        <taxon>Pseudomonadati</taxon>
        <taxon>Bacteroidota</taxon>
        <taxon>Cytophagia</taxon>
        <taxon>Cytophagales</taxon>
        <taxon>Persicobacteraceae</taxon>
        <taxon>Aureibacter</taxon>
    </lineage>
</organism>
<gene>
    <name evidence="9" type="ORF">HNQ88_002897</name>
</gene>
<dbReference type="AlphaFoldDB" id="A0AAE3XPV2"/>
<reference evidence="9" key="1">
    <citation type="submission" date="2023-07" db="EMBL/GenBank/DDBJ databases">
        <title>Genomic Encyclopedia of Type Strains, Phase IV (KMG-IV): sequencing the most valuable type-strain genomes for metagenomic binning, comparative biology and taxonomic classification.</title>
        <authorList>
            <person name="Goeker M."/>
        </authorList>
    </citation>
    <scope>NUCLEOTIDE SEQUENCE</scope>
    <source>
        <strain evidence="9">DSM 26174</strain>
    </source>
</reference>
<evidence type="ECO:0000313" key="10">
    <source>
        <dbReference type="Proteomes" id="UP001185092"/>
    </source>
</evidence>
<dbReference type="Pfam" id="PF03150">
    <property type="entry name" value="CCP_MauG"/>
    <property type="match status" value="1"/>
</dbReference>
<comment type="subcellular location">
    <subcellularLocation>
        <location evidence="1">Cell envelope</location>
    </subcellularLocation>
</comment>
<dbReference type="InterPro" id="IPR051395">
    <property type="entry name" value="Cytochrome_c_Peroxidase/MauG"/>
</dbReference>
<feature type="domain" description="Cytochrome c" evidence="8">
    <location>
        <begin position="469"/>
        <end position="612"/>
    </location>
</feature>
<protein>
    <submittedName>
        <fullName evidence="9">Cytochrome c peroxidase</fullName>
        <ecNumber evidence="9">1.11.1.5</ecNumber>
    </submittedName>
</protein>
<accession>A0AAE3XPV2</accession>
<dbReference type="EC" id="1.11.1.5" evidence="9"/>
<dbReference type="InterPro" id="IPR004852">
    <property type="entry name" value="Di-haem_cyt_c_peroxidsae"/>
</dbReference>
<keyword evidence="9" id="KW-0575">Peroxidase</keyword>
<dbReference type="EMBL" id="JAVDQD010000003">
    <property type="protein sequence ID" value="MDR6239849.1"/>
    <property type="molecule type" value="Genomic_DNA"/>
</dbReference>
<evidence type="ECO:0000256" key="2">
    <source>
        <dbReference type="ARBA" id="ARBA00022617"/>
    </source>
</evidence>
<evidence type="ECO:0000256" key="5">
    <source>
        <dbReference type="ARBA" id="ARBA00023002"/>
    </source>
</evidence>
<evidence type="ECO:0000256" key="4">
    <source>
        <dbReference type="ARBA" id="ARBA00022729"/>
    </source>
</evidence>
<evidence type="ECO:0000256" key="1">
    <source>
        <dbReference type="ARBA" id="ARBA00004196"/>
    </source>
</evidence>
<dbReference type="InterPro" id="IPR036909">
    <property type="entry name" value="Cyt_c-like_dom_sf"/>
</dbReference>
<dbReference type="Gene3D" id="1.20.1420.20">
    <property type="entry name" value="M75 peptidase, HXXE motif"/>
    <property type="match status" value="1"/>
</dbReference>
<evidence type="ECO:0000259" key="8">
    <source>
        <dbReference type="PROSITE" id="PS51007"/>
    </source>
</evidence>
<dbReference type="GO" id="GO:0030313">
    <property type="term" value="C:cell envelope"/>
    <property type="evidence" value="ECO:0007669"/>
    <property type="project" value="UniProtKB-SubCell"/>
</dbReference>
<evidence type="ECO:0000256" key="7">
    <source>
        <dbReference type="PROSITE-ProRule" id="PRU00433"/>
    </source>
</evidence>
<keyword evidence="10" id="KW-1185">Reference proteome</keyword>
<dbReference type="PANTHER" id="PTHR30600:SF10">
    <property type="entry name" value="BLL6722 PROTEIN"/>
    <property type="match status" value="1"/>
</dbReference>
<dbReference type="GO" id="GO:0020037">
    <property type="term" value="F:heme binding"/>
    <property type="evidence" value="ECO:0007669"/>
    <property type="project" value="InterPro"/>
</dbReference>
<keyword evidence="6 7" id="KW-0408">Iron</keyword>
<dbReference type="GO" id="GO:0004130">
    <property type="term" value="F:cytochrome-c peroxidase activity"/>
    <property type="evidence" value="ECO:0007669"/>
    <property type="project" value="UniProtKB-EC"/>
</dbReference>
<dbReference type="GO" id="GO:0009055">
    <property type="term" value="F:electron transfer activity"/>
    <property type="evidence" value="ECO:0007669"/>
    <property type="project" value="InterPro"/>
</dbReference>
<dbReference type="PROSITE" id="PS51007">
    <property type="entry name" value="CYTC"/>
    <property type="match status" value="2"/>
</dbReference>
<dbReference type="Gene3D" id="1.10.760.10">
    <property type="entry name" value="Cytochrome c-like domain"/>
    <property type="match status" value="2"/>
</dbReference>
<dbReference type="PANTHER" id="PTHR30600">
    <property type="entry name" value="CYTOCHROME C PEROXIDASE-RELATED"/>
    <property type="match status" value="1"/>
</dbReference>
<evidence type="ECO:0000256" key="3">
    <source>
        <dbReference type="ARBA" id="ARBA00022723"/>
    </source>
</evidence>
<feature type="domain" description="Cytochrome c" evidence="8">
    <location>
        <begin position="313"/>
        <end position="450"/>
    </location>
</feature>
<evidence type="ECO:0000256" key="6">
    <source>
        <dbReference type="ARBA" id="ARBA00023004"/>
    </source>
</evidence>
<keyword evidence="4" id="KW-0732">Signal</keyword>
<comment type="caution">
    <text evidence="9">The sequence shown here is derived from an EMBL/GenBank/DDBJ whole genome shotgun (WGS) entry which is preliminary data.</text>
</comment>
<dbReference type="Proteomes" id="UP001185092">
    <property type="component" value="Unassembled WGS sequence"/>
</dbReference>
<dbReference type="RefSeq" id="WP_309939651.1">
    <property type="nucleotide sequence ID" value="NZ_AP025305.1"/>
</dbReference>
<evidence type="ECO:0000313" key="9">
    <source>
        <dbReference type="EMBL" id="MDR6239849.1"/>
    </source>
</evidence>
<name>A0AAE3XPV2_9BACT</name>
<dbReference type="SUPFAM" id="SSF46626">
    <property type="entry name" value="Cytochrome c"/>
    <property type="match status" value="2"/>
</dbReference>
<keyword evidence="5 9" id="KW-0560">Oxidoreductase</keyword>
<sequence>MRRIMKFVIFSFIYLFGAGLDDSMAQKQAYNCEKVAELYRDDLSKFEKAVNDFHKSIDLMENTLLVKEKLKNMRLAYKRFEFLFSNIDPEMATKYFNGAPLPKLNSSDPSLYIIEPEGLQVLEELVYEDEINYSKTLKLAKKLQRKTEELMVYQSRKYITDHLVFDGVRLGLIRLNAFGITGFDSPSLEYSISESKETVVSISRAINIYLPTIAEKDPDLARRIRSSFIGLEATFENVFFDDYDRLSALKDYINPLYSDLLIAQKLLQIETIYETIPLHTSLPLNYNSINIFSENFLNKYHYAKLRESEDNNDQKKLGKMLFFDPALSGNNQRSCASCHNPSKGFSDGNKKSLAMDFNGTVPRNSPTLLNSIYSDRFFHDLRALKLEDQFEHVIFSDKEFDTSYKEIVSKLNESKEYKELFAETFDMPKDEAVSSSTIQQAIASYVVSLSSLNSDFDKFIRGERDQISESVKLGYNIFTGKGKCATCHFAPIFNGLVPPYFKENESEILGVPVAIDNPEIDPDLGRAMGVLKERTEIYEHSFKTPTVRNAELTGPYMHNGVYSTLEEVVDFYNNGGGVGMGMDLPRQTLPSDSLHLSEIEQEALVDFIKSLTDTVGMNAVPSYLPKFENSPELNARTIGGDY</sequence>
<proteinExistence type="predicted"/>
<keyword evidence="3 7" id="KW-0479">Metal-binding</keyword>